<feature type="region of interest" description="Disordered" evidence="9">
    <location>
        <begin position="185"/>
        <end position="207"/>
    </location>
</feature>
<sequence length="666" mass="72705">MQLLRLSHLFTAAWLILGTSGAPSPRDRVIPRSYVLHQRQAPSVSQKWAKIQRLSDDVVLPVRIGLKQSNLEAGHDKLMDIANPYSTNYGKHMRPQEVIDFFAPAQTSVDIVVSWLVDCGISRDRIGQSANRQWIQFDANTSQLQSLIYSDFYIWEHQDGSQDIATEEYHIPIHVREHIDYVTPGTRLRSRSNSHPGSGKAKRGDVKPAITPLPGFPSLNATSCDTYITAECTRVQYGISNGTTSTAGNELGIFEAQNSHYSLKDFDILWSTLYPSWAVTPGTYPEERLIDGAIGAIEEGSPVFPTKLGLESALDFDIAWPLIHPQKPVLYQVDDQYYEYKGNFEGFFNSFLDAIDGSYCAAAPSDLDPVYPNPHYGGYKGALQCGVFKPTNVISISYVGIESYLPDAYMERQCREWMKLALQGTTVVMASGDNGVGGEGSCECECLRGGGGETVFMPTFAGNCPYVLSVGATELNRASSNSTTSAYGQPLHEVASARISSGGGFSNVFPTPDYQKNAVQQYLDTVAPGLPFTGYEQPVKDGDFTDVRSGAYSRVGRGFPDVAAVGDRALLVSGGKWYVVGGTSMSAPIWASILTLINEERIAAGKPTLGFVHPILYEHPEVFNDIVEGSNPGCNSTGFTAAKGWDPVTGLGSPRFDKLRKVLTEN</sequence>
<keyword evidence="2 8" id="KW-0645">Protease</keyword>
<keyword evidence="10" id="KW-0732">Signal</keyword>
<dbReference type="InterPro" id="IPR015366">
    <property type="entry name" value="S53_propep"/>
</dbReference>
<dbReference type="CDD" id="cd04056">
    <property type="entry name" value="Peptidases_S53"/>
    <property type="match status" value="1"/>
</dbReference>
<dbReference type="SUPFAM" id="SSF54897">
    <property type="entry name" value="Protease propeptides/inhibitors"/>
    <property type="match status" value="1"/>
</dbReference>
<feature type="signal peptide" evidence="10">
    <location>
        <begin position="1"/>
        <end position="21"/>
    </location>
</feature>
<evidence type="ECO:0000256" key="10">
    <source>
        <dbReference type="SAM" id="SignalP"/>
    </source>
</evidence>
<dbReference type="PROSITE" id="PS51695">
    <property type="entry name" value="SEDOLISIN"/>
    <property type="match status" value="1"/>
</dbReference>
<feature type="binding site" evidence="8">
    <location>
        <position position="626"/>
    </location>
    <ligand>
        <name>Ca(2+)</name>
        <dbReference type="ChEBI" id="CHEBI:29108"/>
    </ligand>
</feature>
<dbReference type="InterPro" id="IPR050819">
    <property type="entry name" value="Tripeptidyl-peptidase_I"/>
</dbReference>
<evidence type="ECO:0000256" key="5">
    <source>
        <dbReference type="ARBA" id="ARBA00022825"/>
    </source>
</evidence>
<dbReference type="CDD" id="cd11377">
    <property type="entry name" value="Pro-peptidase_S53"/>
    <property type="match status" value="1"/>
</dbReference>
<accession>A0AAD8UZZ3</accession>
<feature type="chain" id="PRO_5041968338" evidence="10">
    <location>
        <begin position="22"/>
        <end position="666"/>
    </location>
</feature>
<keyword evidence="13" id="KW-1185">Reference proteome</keyword>
<dbReference type="PANTHER" id="PTHR14218:SF19">
    <property type="entry name" value="SERINE PROTEASE AORO, PUTATIVE (AFU_ORTHOLOGUE AFUA_6G10250)-RELATED"/>
    <property type="match status" value="1"/>
</dbReference>
<feature type="binding site" evidence="8">
    <location>
        <position position="625"/>
    </location>
    <ligand>
        <name>Ca(2+)</name>
        <dbReference type="ChEBI" id="CHEBI:29108"/>
    </ligand>
</feature>
<name>A0AAD8UZZ3_9PEZI</name>
<dbReference type="AlphaFoldDB" id="A0AAD8UZZ3"/>
<feature type="active site" description="Charge relay system" evidence="8">
    <location>
        <position position="584"/>
    </location>
</feature>
<dbReference type="GO" id="GO:0046872">
    <property type="term" value="F:metal ion binding"/>
    <property type="evidence" value="ECO:0007669"/>
    <property type="project" value="UniProtKB-UniRule"/>
</dbReference>
<dbReference type="InterPro" id="IPR036852">
    <property type="entry name" value="Peptidase_S8/S53_dom_sf"/>
</dbReference>
<evidence type="ECO:0000256" key="4">
    <source>
        <dbReference type="ARBA" id="ARBA00022801"/>
    </source>
</evidence>
<feature type="active site" description="Charge relay system" evidence="8">
    <location>
        <position position="311"/>
    </location>
</feature>
<evidence type="ECO:0000256" key="3">
    <source>
        <dbReference type="ARBA" id="ARBA00022723"/>
    </source>
</evidence>
<feature type="binding site" evidence="8">
    <location>
        <position position="644"/>
    </location>
    <ligand>
        <name>Ca(2+)</name>
        <dbReference type="ChEBI" id="CHEBI:29108"/>
    </ligand>
</feature>
<dbReference type="EMBL" id="JAHLJV010000079">
    <property type="protein sequence ID" value="KAK1574212.1"/>
    <property type="molecule type" value="Genomic_DNA"/>
</dbReference>
<dbReference type="GO" id="GO:0008240">
    <property type="term" value="F:tripeptidyl-peptidase activity"/>
    <property type="evidence" value="ECO:0007669"/>
    <property type="project" value="TreeGrafter"/>
</dbReference>
<proteinExistence type="predicted"/>
<dbReference type="Pfam" id="PF09286">
    <property type="entry name" value="Pro-kuma_activ"/>
    <property type="match status" value="1"/>
</dbReference>
<dbReference type="GeneID" id="85448371"/>
<dbReference type="PANTHER" id="PTHR14218">
    <property type="entry name" value="PROTEASE S8 TRIPEPTIDYL PEPTIDASE I CLN2"/>
    <property type="match status" value="1"/>
</dbReference>
<comment type="subcellular location">
    <subcellularLocation>
        <location evidence="1">Secreted</location>
        <location evidence="1">Extracellular space</location>
    </subcellularLocation>
</comment>
<gene>
    <name evidence="12" type="ORF">LY79DRAFT_673134</name>
</gene>
<dbReference type="SMART" id="SM00944">
    <property type="entry name" value="Pro-kuma_activ"/>
    <property type="match status" value="1"/>
</dbReference>
<dbReference type="GO" id="GO:0006508">
    <property type="term" value="P:proteolysis"/>
    <property type="evidence" value="ECO:0007669"/>
    <property type="project" value="UniProtKB-KW"/>
</dbReference>
<dbReference type="SUPFAM" id="SSF52743">
    <property type="entry name" value="Subtilisin-like"/>
    <property type="match status" value="1"/>
</dbReference>
<feature type="domain" description="Peptidase S53" evidence="11">
    <location>
        <begin position="227"/>
        <end position="666"/>
    </location>
</feature>
<keyword evidence="7" id="KW-0865">Zymogen</keyword>
<organism evidence="12 13">
    <name type="scientific">Colletotrichum navitas</name>
    <dbReference type="NCBI Taxonomy" id="681940"/>
    <lineage>
        <taxon>Eukaryota</taxon>
        <taxon>Fungi</taxon>
        <taxon>Dikarya</taxon>
        <taxon>Ascomycota</taxon>
        <taxon>Pezizomycotina</taxon>
        <taxon>Sordariomycetes</taxon>
        <taxon>Hypocreomycetidae</taxon>
        <taxon>Glomerellales</taxon>
        <taxon>Glomerellaceae</taxon>
        <taxon>Colletotrichum</taxon>
        <taxon>Colletotrichum graminicola species complex</taxon>
    </lineage>
</organism>
<evidence type="ECO:0000256" key="6">
    <source>
        <dbReference type="ARBA" id="ARBA00022837"/>
    </source>
</evidence>
<dbReference type="InterPro" id="IPR030400">
    <property type="entry name" value="Sedolisin_dom"/>
</dbReference>
<evidence type="ECO:0000313" key="12">
    <source>
        <dbReference type="EMBL" id="KAK1574212.1"/>
    </source>
</evidence>
<evidence type="ECO:0000313" key="13">
    <source>
        <dbReference type="Proteomes" id="UP001230504"/>
    </source>
</evidence>
<dbReference type="Gene3D" id="3.40.50.200">
    <property type="entry name" value="Peptidase S8/S53 domain"/>
    <property type="match status" value="1"/>
</dbReference>
<protein>
    <submittedName>
        <fullName evidence="12">Pro-kumamolisin</fullName>
    </submittedName>
</protein>
<keyword evidence="3 8" id="KW-0479">Metal-binding</keyword>
<keyword evidence="6 8" id="KW-0106">Calcium</keyword>
<dbReference type="GO" id="GO:0005576">
    <property type="term" value="C:extracellular region"/>
    <property type="evidence" value="ECO:0007669"/>
    <property type="project" value="UniProtKB-SubCell"/>
</dbReference>
<evidence type="ECO:0000256" key="2">
    <source>
        <dbReference type="ARBA" id="ARBA00022670"/>
    </source>
</evidence>
<keyword evidence="5 8" id="KW-0720">Serine protease</keyword>
<keyword evidence="4 8" id="KW-0378">Hydrolase</keyword>
<evidence type="ECO:0000256" key="7">
    <source>
        <dbReference type="ARBA" id="ARBA00023145"/>
    </source>
</evidence>
<comment type="caution">
    <text evidence="12">The sequence shown here is derived from an EMBL/GenBank/DDBJ whole genome shotgun (WGS) entry which is preliminary data.</text>
</comment>
<evidence type="ECO:0000256" key="9">
    <source>
        <dbReference type="SAM" id="MobiDB-lite"/>
    </source>
</evidence>
<feature type="active site" description="Charge relay system" evidence="8">
    <location>
        <position position="315"/>
    </location>
</feature>
<dbReference type="Proteomes" id="UP001230504">
    <property type="component" value="Unassembled WGS sequence"/>
</dbReference>
<dbReference type="GO" id="GO:0004252">
    <property type="term" value="F:serine-type endopeptidase activity"/>
    <property type="evidence" value="ECO:0007669"/>
    <property type="project" value="UniProtKB-UniRule"/>
</dbReference>
<feature type="binding site" evidence="8">
    <location>
        <position position="646"/>
    </location>
    <ligand>
        <name>Ca(2+)</name>
        <dbReference type="ChEBI" id="CHEBI:29108"/>
    </ligand>
</feature>
<evidence type="ECO:0000256" key="1">
    <source>
        <dbReference type="ARBA" id="ARBA00004239"/>
    </source>
</evidence>
<comment type="cofactor">
    <cofactor evidence="8">
        <name>Ca(2+)</name>
        <dbReference type="ChEBI" id="CHEBI:29108"/>
    </cofactor>
    <text evidence="8">Binds 1 Ca(2+) ion per subunit.</text>
</comment>
<reference evidence="12" key="1">
    <citation type="submission" date="2021-06" db="EMBL/GenBank/DDBJ databases">
        <title>Comparative genomics, transcriptomics and evolutionary studies reveal genomic signatures of adaptation to plant cell wall in hemibiotrophic fungi.</title>
        <authorList>
            <consortium name="DOE Joint Genome Institute"/>
            <person name="Baroncelli R."/>
            <person name="Diaz J.F."/>
            <person name="Benocci T."/>
            <person name="Peng M."/>
            <person name="Battaglia E."/>
            <person name="Haridas S."/>
            <person name="Andreopoulos W."/>
            <person name="Labutti K."/>
            <person name="Pangilinan J."/>
            <person name="Floch G.L."/>
            <person name="Makela M.R."/>
            <person name="Henrissat B."/>
            <person name="Grigoriev I.V."/>
            <person name="Crouch J.A."/>
            <person name="De Vries R.P."/>
            <person name="Sukno S.A."/>
            <person name="Thon M.R."/>
        </authorList>
    </citation>
    <scope>NUCLEOTIDE SEQUENCE</scope>
    <source>
        <strain evidence="12">CBS 125086</strain>
    </source>
</reference>
<dbReference type="RefSeq" id="XP_060409756.1">
    <property type="nucleotide sequence ID" value="XM_060564131.1"/>
</dbReference>
<evidence type="ECO:0000256" key="8">
    <source>
        <dbReference type="PROSITE-ProRule" id="PRU01032"/>
    </source>
</evidence>
<evidence type="ECO:0000259" key="11">
    <source>
        <dbReference type="PROSITE" id="PS51695"/>
    </source>
</evidence>